<evidence type="ECO:0000313" key="1">
    <source>
        <dbReference type="EMBL" id="QNG53506.1"/>
    </source>
</evidence>
<reference evidence="1 2" key="1">
    <citation type="submission" date="2020-08" db="EMBL/GenBank/DDBJ databases">
        <authorList>
            <person name="Mo P."/>
        </authorList>
    </citation>
    <scope>NUCLEOTIDE SEQUENCE [LARGE SCALE GENOMIC DNA]</scope>
    <source>
        <strain evidence="1 2">CGMCC 4.1532</strain>
    </source>
</reference>
<sequence length="366" mass="38161">MRTLIVAAGGGGDAITGAAIGGRQATSGPPIVMTYSWDRLMVDPLPGPRSAADFTGLRQLAPHVLEVVAMTTPIGGAGSSLPRLAAELPARLLLLDPSGGAVGMARQIAATVEFFQLDDIDLIDVGGDALTNGDDPGLRSPLADQLAIAACVRTGIPTRLLIAGAGLDGELPAAVVGERLAQLDAHSRPNLDEQVIAPVRHVFEWHPSEASGLLAAAAAGRRGRVEVRDAGDHVEMTDATTAIWAVDAERAAHFTPAARLTETESLEEAEQIVRDATGISEIAYETKKAVQLADRPVHEPTTADLPAVDGFADDARTHGAAFVSVRRLSELLGASTLSAFATLTDLLAADRPGRYEPSIYRTTADT</sequence>
<dbReference type="EMBL" id="CP060131">
    <property type="protein sequence ID" value="QNG53506.1"/>
    <property type="molecule type" value="Genomic_DNA"/>
</dbReference>
<dbReference type="AlphaFoldDB" id="A0A7G7ML45"/>
<keyword evidence="2" id="KW-1185">Reference proteome</keyword>
<dbReference type="Proteomes" id="UP000515728">
    <property type="component" value="Chromosome"/>
</dbReference>
<accession>A0A7G7ML45</accession>
<dbReference type="KEGG" id="ppel:H6H00_05930"/>
<name>A0A7G7ML45_9PSEU</name>
<gene>
    <name evidence="1" type="ORF">H6H00_05930</name>
</gene>
<dbReference type="InterPro" id="IPR010581">
    <property type="entry name" value="DUF1152"/>
</dbReference>
<proteinExistence type="predicted"/>
<evidence type="ECO:0000313" key="2">
    <source>
        <dbReference type="Proteomes" id="UP000515728"/>
    </source>
</evidence>
<organism evidence="1 2">
    <name type="scientific">Pseudonocardia petroleophila</name>
    <dbReference type="NCBI Taxonomy" id="37331"/>
    <lineage>
        <taxon>Bacteria</taxon>
        <taxon>Bacillati</taxon>
        <taxon>Actinomycetota</taxon>
        <taxon>Actinomycetes</taxon>
        <taxon>Pseudonocardiales</taxon>
        <taxon>Pseudonocardiaceae</taxon>
        <taxon>Pseudonocardia</taxon>
    </lineage>
</organism>
<dbReference type="RefSeq" id="WP_185720333.1">
    <property type="nucleotide sequence ID" value="NZ_BAAAWI010000001.1"/>
</dbReference>
<protein>
    <submittedName>
        <fullName evidence="1">DUF1152 domain-containing protein</fullName>
    </submittedName>
</protein>
<dbReference type="Pfam" id="PF06626">
    <property type="entry name" value="DUF1152"/>
    <property type="match status" value="1"/>
</dbReference>